<evidence type="ECO:0000256" key="1">
    <source>
        <dbReference type="SAM" id="Phobius"/>
    </source>
</evidence>
<accession>A0A6G9YN31</accession>
<keyword evidence="1" id="KW-0812">Transmembrane</keyword>
<reference evidence="2 3" key="1">
    <citation type="journal article" date="2019" name="ACS Chem. Biol.">
        <title>Identification and Mobilization of a Cryptic Antibiotic Biosynthesis Gene Locus from a Human-Pathogenic Nocardia Isolate.</title>
        <authorList>
            <person name="Herisse M."/>
            <person name="Ishida K."/>
            <person name="Porter J.L."/>
            <person name="Howden B."/>
            <person name="Hertweck C."/>
            <person name="Stinear T.P."/>
            <person name="Pidot S.J."/>
        </authorList>
    </citation>
    <scope>NUCLEOTIDE SEQUENCE [LARGE SCALE GENOMIC DNA]</scope>
    <source>
        <strain evidence="2 3">AUSMDU00012717</strain>
    </source>
</reference>
<protein>
    <submittedName>
        <fullName evidence="2">Uncharacterized protein</fullName>
    </submittedName>
</protein>
<keyword evidence="1" id="KW-1133">Transmembrane helix</keyword>
<evidence type="ECO:0000313" key="2">
    <source>
        <dbReference type="EMBL" id="QIS14591.1"/>
    </source>
</evidence>
<dbReference type="KEGG" id="nah:F5544_33780"/>
<feature type="transmembrane region" description="Helical" evidence="1">
    <location>
        <begin position="59"/>
        <end position="78"/>
    </location>
</feature>
<sequence length="159" mass="16666">MTTALLQRPKPIGRAVRDKSMRGKARRLIMLSAIGLLPWASVLAVTLPSSTHVRNWSTAWVGLDLLLAAGCGLTAILLQRNDSRARLTASAVAGAALIDLWFDVITAEPGGPLAVAMLCAVAEFGLIAACMHVALSAPEAPGAEPATDPYVLRRATVSE</sequence>
<feature type="transmembrane region" description="Helical" evidence="1">
    <location>
        <begin position="28"/>
        <end position="47"/>
    </location>
</feature>
<name>A0A6G9YN31_9NOCA</name>
<gene>
    <name evidence="2" type="ORF">F5544_33780</name>
</gene>
<proteinExistence type="predicted"/>
<keyword evidence="3" id="KW-1185">Reference proteome</keyword>
<dbReference type="EMBL" id="CP046172">
    <property type="protein sequence ID" value="QIS14591.1"/>
    <property type="molecule type" value="Genomic_DNA"/>
</dbReference>
<dbReference type="AlphaFoldDB" id="A0A6G9YN31"/>
<organism evidence="2 3">
    <name type="scientific">Nocardia arthritidis</name>
    <dbReference type="NCBI Taxonomy" id="228602"/>
    <lineage>
        <taxon>Bacteria</taxon>
        <taxon>Bacillati</taxon>
        <taxon>Actinomycetota</taxon>
        <taxon>Actinomycetes</taxon>
        <taxon>Mycobacteriales</taxon>
        <taxon>Nocardiaceae</taxon>
        <taxon>Nocardia</taxon>
    </lineage>
</organism>
<dbReference type="Proteomes" id="UP000503540">
    <property type="component" value="Chromosome"/>
</dbReference>
<dbReference type="RefSeq" id="WP_167476975.1">
    <property type="nucleotide sequence ID" value="NZ_CP046172.1"/>
</dbReference>
<keyword evidence="1" id="KW-0472">Membrane</keyword>
<evidence type="ECO:0000313" key="3">
    <source>
        <dbReference type="Proteomes" id="UP000503540"/>
    </source>
</evidence>